<reference evidence="2 3" key="1">
    <citation type="submission" date="2018-08" db="EMBL/GenBank/DDBJ databases">
        <title>Chitinophagaceae sp. K23C18032701, a novel bacterium isolated from forest soil.</title>
        <authorList>
            <person name="Wang C."/>
        </authorList>
    </citation>
    <scope>NUCLEOTIDE SEQUENCE [LARGE SCALE GENOMIC DNA]</scope>
    <source>
        <strain evidence="2 3">K23C18032701</strain>
    </source>
</reference>
<accession>A0A3E1NQX7</accession>
<keyword evidence="1" id="KW-0812">Transmembrane</keyword>
<gene>
    <name evidence="2" type="ORF">DXN05_05065</name>
</gene>
<protein>
    <submittedName>
        <fullName evidence="2">Uncharacterized protein</fullName>
    </submittedName>
</protein>
<dbReference type="AlphaFoldDB" id="A0A3E1NQX7"/>
<dbReference type="EMBL" id="QTJU01000001">
    <property type="protein sequence ID" value="RFM30331.1"/>
    <property type="molecule type" value="Genomic_DNA"/>
</dbReference>
<name>A0A3E1NQX7_9BACT</name>
<feature type="transmembrane region" description="Helical" evidence="1">
    <location>
        <begin position="81"/>
        <end position="102"/>
    </location>
</feature>
<dbReference type="RefSeq" id="WP_116846087.1">
    <property type="nucleotide sequence ID" value="NZ_QTJU01000001.1"/>
</dbReference>
<evidence type="ECO:0000313" key="2">
    <source>
        <dbReference type="EMBL" id="RFM30331.1"/>
    </source>
</evidence>
<feature type="transmembrane region" description="Helical" evidence="1">
    <location>
        <begin position="12"/>
        <end position="31"/>
    </location>
</feature>
<sequence>MNAPLLNKVRRLTTTCNWLIFSQSIYLVWMFAELMNNGSNTPALMYAMVLVFLVVFFYKFKKSLRHFAFGNKDQEEAHLSSIFMFVALILFGVQLIMSVFIVTGKGQENVLAYIHEVQSGQLFSVTLGKAFLYFLLPMNTVGAGSQFFIRLYRLNKTQQAGFETNLQVTA</sequence>
<evidence type="ECO:0000256" key="1">
    <source>
        <dbReference type="SAM" id="Phobius"/>
    </source>
</evidence>
<feature type="transmembrane region" description="Helical" evidence="1">
    <location>
        <begin position="43"/>
        <end position="60"/>
    </location>
</feature>
<keyword evidence="1" id="KW-0472">Membrane</keyword>
<dbReference type="Proteomes" id="UP000261284">
    <property type="component" value="Unassembled WGS sequence"/>
</dbReference>
<keyword evidence="1" id="KW-1133">Transmembrane helix</keyword>
<proteinExistence type="predicted"/>
<comment type="caution">
    <text evidence="2">The sequence shown here is derived from an EMBL/GenBank/DDBJ whole genome shotgun (WGS) entry which is preliminary data.</text>
</comment>
<organism evidence="2 3">
    <name type="scientific">Deminuibacter soli</name>
    <dbReference type="NCBI Taxonomy" id="2291815"/>
    <lineage>
        <taxon>Bacteria</taxon>
        <taxon>Pseudomonadati</taxon>
        <taxon>Bacteroidota</taxon>
        <taxon>Chitinophagia</taxon>
        <taxon>Chitinophagales</taxon>
        <taxon>Chitinophagaceae</taxon>
        <taxon>Deminuibacter</taxon>
    </lineage>
</organism>
<feature type="transmembrane region" description="Helical" evidence="1">
    <location>
        <begin position="130"/>
        <end position="149"/>
    </location>
</feature>
<keyword evidence="3" id="KW-1185">Reference proteome</keyword>
<evidence type="ECO:0000313" key="3">
    <source>
        <dbReference type="Proteomes" id="UP000261284"/>
    </source>
</evidence>